<keyword evidence="1" id="KW-0175">Coiled coil</keyword>
<gene>
    <name evidence="2" type="ORF">LSALG_LOCUS26309</name>
</gene>
<evidence type="ECO:0000313" key="2">
    <source>
        <dbReference type="EMBL" id="CAI9286912.1"/>
    </source>
</evidence>
<evidence type="ECO:0000313" key="3">
    <source>
        <dbReference type="Proteomes" id="UP001177003"/>
    </source>
</evidence>
<reference evidence="2" key="1">
    <citation type="submission" date="2023-04" db="EMBL/GenBank/DDBJ databases">
        <authorList>
            <person name="Vijverberg K."/>
            <person name="Xiong W."/>
            <person name="Schranz E."/>
        </authorList>
    </citation>
    <scope>NUCLEOTIDE SEQUENCE</scope>
</reference>
<evidence type="ECO:0000256" key="1">
    <source>
        <dbReference type="SAM" id="Coils"/>
    </source>
</evidence>
<accession>A0AA35Z7V4</accession>
<protein>
    <submittedName>
        <fullName evidence="2">Uncharacterized protein</fullName>
    </submittedName>
</protein>
<organism evidence="2 3">
    <name type="scientific">Lactuca saligna</name>
    <name type="common">Willowleaf lettuce</name>
    <dbReference type="NCBI Taxonomy" id="75948"/>
    <lineage>
        <taxon>Eukaryota</taxon>
        <taxon>Viridiplantae</taxon>
        <taxon>Streptophyta</taxon>
        <taxon>Embryophyta</taxon>
        <taxon>Tracheophyta</taxon>
        <taxon>Spermatophyta</taxon>
        <taxon>Magnoliopsida</taxon>
        <taxon>eudicotyledons</taxon>
        <taxon>Gunneridae</taxon>
        <taxon>Pentapetalae</taxon>
        <taxon>asterids</taxon>
        <taxon>campanulids</taxon>
        <taxon>Asterales</taxon>
        <taxon>Asteraceae</taxon>
        <taxon>Cichorioideae</taxon>
        <taxon>Cichorieae</taxon>
        <taxon>Lactucinae</taxon>
        <taxon>Lactuca</taxon>
    </lineage>
</organism>
<feature type="coiled-coil region" evidence="1">
    <location>
        <begin position="33"/>
        <end position="60"/>
    </location>
</feature>
<keyword evidence="3" id="KW-1185">Reference proteome</keyword>
<proteinExistence type="predicted"/>
<dbReference type="AlphaFoldDB" id="A0AA35Z7V4"/>
<sequence length="174" mass="19314">MAGDLRYAANQASSLMFFAADQVCRSSTNEAHLKTLKDFITNIREELRDSEAKRQVLFEQNCIVACEKDVSEDHVATLEGQTRRFKSQGFRKACEALGFEKGKQLGGCSTLSGESESPDPVRVTRITKEADIALSSLGEMNFTGLFRQGGLDYDSFRQFCCRPGPRGSYSDSKD</sequence>
<dbReference type="Proteomes" id="UP001177003">
    <property type="component" value="Chromosome 5"/>
</dbReference>
<name>A0AA35Z7V4_LACSI</name>
<dbReference type="EMBL" id="OX465081">
    <property type="protein sequence ID" value="CAI9286912.1"/>
    <property type="molecule type" value="Genomic_DNA"/>
</dbReference>